<feature type="compositionally biased region" description="Low complexity" evidence="11">
    <location>
        <begin position="282"/>
        <end position="314"/>
    </location>
</feature>
<name>A0A9D4TVK0_CHLVU</name>
<keyword evidence="1 10" id="KW-0723">Serine/threonine-protein kinase</keyword>
<feature type="active site" description="Proton acceptor" evidence="6">
    <location>
        <position position="135"/>
    </location>
</feature>
<dbReference type="OrthoDB" id="193931at2759"/>
<keyword evidence="3 7" id="KW-0547">Nucleotide-binding</keyword>
<keyword evidence="5 7" id="KW-0067">ATP-binding</keyword>
<dbReference type="GO" id="GO:0004674">
    <property type="term" value="F:protein serine/threonine kinase activity"/>
    <property type="evidence" value="ECO:0007669"/>
    <property type="project" value="UniProtKB-KW"/>
</dbReference>
<comment type="caution">
    <text evidence="13">The sequence shown here is derived from an EMBL/GenBank/DDBJ whole genome shotgun (WGS) entry which is preliminary data.</text>
</comment>
<dbReference type="SMART" id="SM00220">
    <property type="entry name" value="S_TKc"/>
    <property type="match status" value="1"/>
</dbReference>
<feature type="cross-link" description="Glycyl lysine isopeptide (Lys-Gly) (interchain with G-Cter in SUMO2)" evidence="8">
    <location>
        <position position="137"/>
    </location>
</feature>
<feature type="binding site" evidence="7">
    <location>
        <begin position="90"/>
        <end position="92"/>
    </location>
    <ligand>
        <name>ATP</name>
        <dbReference type="ChEBI" id="CHEBI:30616"/>
    </ligand>
</feature>
<keyword evidence="4" id="KW-0418">Kinase</keyword>
<dbReference type="SUPFAM" id="SSF56112">
    <property type="entry name" value="Protein kinase-like (PK-like)"/>
    <property type="match status" value="1"/>
</dbReference>
<evidence type="ECO:0000256" key="7">
    <source>
        <dbReference type="PIRSR" id="PIRSR630616-2"/>
    </source>
</evidence>
<proteinExistence type="inferred from homology"/>
<evidence type="ECO:0000256" key="4">
    <source>
        <dbReference type="ARBA" id="ARBA00022777"/>
    </source>
</evidence>
<dbReference type="InterPro" id="IPR008271">
    <property type="entry name" value="Ser/Thr_kinase_AS"/>
</dbReference>
<gene>
    <name evidence="13" type="ORF">D9Q98_001991</name>
</gene>
<evidence type="ECO:0000256" key="2">
    <source>
        <dbReference type="ARBA" id="ARBA00022679"/>
    </source>
</evidence>
<evidence type="ECO:0000259" key="12">
    <source>
        <dbReference type="PROSITE" id="PS50011"/>
    </source>
</evidence>
<dbReference type="PANTHER" id="PTHR24350">
    <property type="entry name" value="SERINE/THREONINE-PROTEIN KINASE IAL-RELATED"/>
    <property type="match status" value="1"/>
</dbReference>
<sequence>MAGFPSDRQTDYGDKYEQVKSLGRGCYGEAMLMREKATGELVAVKYIEKRKVDEYVQKEIRNHVQLTGHPNVIQFKEAFLTTTHLGIAMEYASGGDLFDRVVSRRRLPEAEARYFFWQLVQGLVWCHSQGVCHRDLKLDNILLGGDPAAPQLKLCDFGFSKSRAQDSMPNTLLGTPAYLAPEVLREGGENQAYNGELADVWSCGVALYVMLVGAYPFQDPADPGNHLKTYKRIFSVQYEMPPGLPISPECLDIIRRILMRNPAERITLQQIQQHPWYQAVPPAAAPAEAAQQAQALQQQPTQPAQQAQQARPAQTDAEIMKITSLCLAMSSGEPGGGLWNEEDCLTFDGDSMPAHD</sequence>
<organism evidence="13 14">
    <name type="scientific">Chlorella vulgaris</name>
    <name type="common">Green alga</name>
    <dbReference type="NCBI Taxonomy" id="3077"/>
    <lineage>
        <taxon>Eukaryota</taxon>
        <taxon>Viridiplantae</taxon>
        <taxon>Chlorophyta</taxon>
        <taxon>core chlorophytes</taxon>
        <taxon>Trebouxiophyceae</taxon>
        <taxon>Chlorellales</taxon>
        <taxon>Chlorellaceae</taxon>
        <taxon>Chlorella clade</taxon>
        <taxon>Chlorella</taxon>
    </lineage>
</organism>
<dbReference type="FunFam" id="1.10.510.10:FF:000571">
    <property type="entry name" value="Maternal embryonic leucine zipper kinase"/>
    <property type="match status" value="1"/>
</dbReference>
<evidence type="ECO:0000256" key="6">
    <source>
        <dbReference type="PIRSR" id="PIRSR630616-1"/>
    </source>
</evidence>
<keyword evidence="2" id="KW-0808">Transferase</keyword>
<evidence type="ECO:0000256" key="5">
    <source>
        <dbReference type="ARBA" id="ARBA00022840"/>
    </source>
</evidence>
<keyword evidence="14" id="KW-1185">Reference proteome</keyword>
<dbReference type="AlphaFoldDB" id="A0A9D4TVK0"/>
<feature type="binding site" evidence="7">
    <location>
        <position position="156"/>
    </location>
    <ligand>
        <name>ATP</name>
        <dbReference type="ChEBI" id="CHEBI:30616"/>
    </ligand>
</feature>
<dbReference type="GO" id="GO:0005524">
    <property type="term" value="F:ATP binding"/>
    <property type="evidence" value="ECO:0007669"/>
    <property type="project" value="UniProtKB-UniRule"/>
</dbReference>
<dbReference type="InterPro" id="IPR011009">
    <property type="entry name" value="Kinase-like_dom_sf"/>
</dbReference>
<comment type="similarity">
    <text evidence="10">Belongs to the protein kinase superfamily.</text>
</comment>
<evidence type="ECO:0000256" key="3">
    <source>
        <dbReference type="ARBA" id="ARBA00022741"/>
    </source>
</evidence>
<dbReference type="Proteomes" id="UP001055712">
    <property type="component" value="Unassembled WGS sequence"/>
</dbReference>
<protein>
    <recommendedName>
        <fullName evidence="12">Protein kinase domain-containing protein</fullName>
    </recommendedName>
</protein>
<dbReference type="PROSITE" id="PS00108">
    <property type="entry name" value="PROTEIN_KINASE_ST"/>
    <property type="match status" value="1"/>
</dbReference>
<evidence type="ECO:0000256" key="9">
    <source>
        <dbReference type="PROSITE-ProRule" id="PRU10141"/>
    </source>
</evidence>
<reference evidence="13" key="1">
    <citation type="journal article" date="2019" name="Plant J.">
        <title>Chlorella vulgaris genome assembly and annotation reveals the molecular basis for metabolic acclimation to high light conditions.</title>
        <authorList>
            <person name="Cecchin M."/>
            <person name="Marcolungo L."/>
            <person name="Rossato M."/>
            <person name="Girolomoni L."/>
            <person name="Cosentino E."/>
            <person name="Cuine S."/>
            <person name="Li-Beisson Y."/>
            <person name="Delledonne M."/>
            <person name="Ballottari M."/>
        </authorList>
    </citation>
    <scope>NUCLEOTIDE SEQUENCE</scope>
    <source>
        <strain evidence="13">211/11P</strain>
    </source>
</reference>
<dbReference type="InterPro" id="IPR017441">
    <property type="entry name" value="Protein_kinase_ATP_BS"/>
</dbReference>
<evidence type="ECO:0000256" key="11">
    <source>
        <dbReference type="SAM" id="MobiDB-lite"/>
    </source>
</evidence>
<accession>A0A9D4TVK0</accession>
<dbReference type="Gene3D" id="1.10.510.10">
    <property type="entry name" value="Transferase(Phosphotransferase) domain 1"/>
    <property type="match status" value="1"/>
</dbReference>
<dbReference type="PROSITE" id="PS00107">
    <property type="entry name" value="PROTEIN_KINASE_ATP"/>
    <property type="match status" value="1"/>
</dbReference>
<evidence type="ECO:0000313" key="13">
    <source>
        <dbReference type="EMBL" id="KAI3435933.1"/>
    </source>
</evidence>
<feature type="domain" description="Protein kinase" evidence="12">
    <location>
        <begin position="16"/>
        <end position="277"/>
    </location>
</feature>
<dbReference type="Pfam" id="PF00069">
    <property type="entry name" value="Pkinase"/>
    <property type="match status" value="1"/>
</dbReference>
<evidence type="ECO:0000313" key="14">
    <source>
        <dbReference type="Proteomes" id="UP001055712"/>
    </source>
</evidence>
<dbReference type="EMBL" id="SIDB01000002">
    <property type="protein sequence ID" value="KAI3435933.1"/>
    <property type="molecule type" value="Genomic_DNA"/>
</dbReference>
<evidence type="ECO:0000256" key="1">
    <source>
        <dbReference type="ARBA" id="ARBA00022527"/>
    </source>
</evidence>
<feature type="binding site" evidence="7 9">
    <location>
        <position position="45"/>
    </location>
    <ligand>
        <name>ATP</name>
        <dbReference type="ChEBI" id="CHEBI:30616"/>
    </ligand>
</feature>
<dbReference type="InterPro" id="IPR030616">
    <property type="entry name" value="Aur-like"/>
</dbReference>
<feature type="region of interest" description="Disordered" evidence="11">
    <location>
        <begin position="282"/>
        <end position="315"/>
    </location>
</feature>
<dbReference type="PROSITE" id="PS50011">
    <property type="entry name" value="PROTEIN_KINASE_DOM"/>
    <property type="match status" value="1"/>
</dbReference>
<evidence type="ECO:0000256" key="10">
    <source>
        <dbReference type="RuleBase" id="RU000304"/>
    </source>
</evidence>
<evidence type="ECO:0000256" key="8">
    <source>
        <dbReference type="PIRSR" id="PIRSR630616-3"/>
    </source>
</evidence>
<dbReference type="InterPro" id="IPR000719">
    <property type="entry name" value="Prot_kinase_dom"/>
</dbReference>
<reference evidence="13" key="2">
    <citation type="submission" date="2020-11" db="EMBL/GenBank/DDBJ databases">
        <authorList>
            <person name="Cecchin M."/>
            <person name="Marcolungo L."/>
            <person name="Rossato M."/>
            <person name="Girolomoni L."/>
            <person name="Cosentino E."/>
            <person name="Cuine S."/>
            <person name="Li-Beisson Y."/>
            <person name="Delledonne M."/>
            <person name="Ballottari M."/>
        </authorList>
    </citation>
    <scope>NUCLEOTIDE SEQUENCE</scope>
    <source>
        <strain evidence="13">211/11P</strain>
        <tissue evidence="13">Whole cell</tissue>
    </source>
</reference>